<gene>
    <name evidence="18" type="ORF">SAMN02745129_1050</name>
</gene>
<comment type="similarity">
    <text evidence="3">Belongs to the peptidase M1 family.</text>
</comment>
<organism evidence="18 19">
    <name type="scientific">Ferrimonas marina</name>
    <dbReference type="NCBI Taxonomy" id="299255"/>
    <lineage>
        <taxon>Bacteria</taxon>
        <taxon>Pseudomonadati</taxon>
        <taxon>Pseudomonadota</taxon>
        <taxon>Gammaproteobacteria</taxon>
        <taxon>Alteromonadales</taxon>
        <taxon>Ferrimonadaceae</taxon>
        <taxon>Ferrimonas</taxon>
    </lineage>
</organism>
<evidence type="ECO:0000256" key="6">
    <source>
        <dbReference type="ARBA" id="ARBA00022438"/>
    </source>
</evidence>
<evidence type="ECO:0000256" key="2">
    <source>
        <dbReference type="ARBA" id="ARBA00001947"/>
    </source>
</evidence>
<dbReference type="EMBL" id="FQXG01000001">
    <property type="protein sequence ID" value="SHG88770.1"/>
    <property type="molecule type" value="Genomic_DNA"/>
</dbReference>
<dbReference type="Pfam" id="PF11940">
    <property type="entry name" value="DUF3458"/>
    <property type="match status" value="1"/>
</dbReference>
<dbReference type="OrthoDB" id="100605at2"/>
<comment type="cofactor">
    <cofactor evidence="2">
        <name>Zn(2+)</name>
        <dbReference type="ChEBI" id="CHEBI:29105"/>
    </cofactor>
</comment>
<dbReference type="EC" id="3.4.11.2" evidence="4 13"/>
<dbReference type="Pfam" id="PF17432">
    <property type="entry name" value="DUF3458_C"/>
    <property type="match status" value="1"/>
</dbReference>
<dbReference type="PANTHER" id="PTHR46322:SF1">
    <property type="entry name" value="PUROMYCIN-SENSITIVE AMINOPEPTIDASE"/>
    <property type="match status" value="1"/>
</dbReference>
<feature type="domain" description="Peptidase M1 membrane alanine aminopeptidase" evidence="14">
    <location>
        <begin position="227"/>
        <end position="437"/>
    </location>
</feature>
<keyword evidence="8" id="KW-0479">Metal-binding</keyword>
<evidence type="ECO:0000256" key="4">
    <source>
        <dbReference type="ARBA" id="ARBA00012564"/>
    </source>
</evidence>
<keyword evidence="19" id="KW-1185">Reference proteome</keyword>
<comment type="function">
    <text evidence="12">Aminopeptidase N is involved in the degradation of intracellular peptides generated by protein breakdown during normal growth as well as in response to nutrient starvation.</text>
</comment>
<keyword evidence="11" id="KW-0482">Metalloprotease</keyword>
<dbReference type="InterPro" id="IPR024601">
    <property type="entry name" value="Peptidase_M1_pepN_C"/>
</dbReference>
<keyword evidence="10" id="KW-0862">Zinc</keyword>
<evidence type="ECO:0000256" key="7">
    <source>
        <dbReference type="ARBA" id="ARBA00022670"/>
    </source>
</evidence>
<dbReference type="InterPro" id="IPR014782">
    <property type="entry name" value="Peptidase_M1_dom"/>
</dbReference>
<evidence type="ECO:0000256" key="8">
    <source>
        <dbReference type="ARBA" id="ARBA00022723"/>
    </source>
</evidence>
<name>A0A1M5NGX3_9GAMM</name>
<evidence type="ECO:0000259" key="15">
    <source>
        <dbReference type="Pfam" id="PF11940"/>
    </source>
</evidence>
<evidence type="ECO:0000256" key="11">
    <source>
        <dbReference type="ARBA" id="ARBA00023049"/>
    </source>
</evidence>
<dbReference type="FunFam" id="3.30.2010.30:FF:000002">
    <property type="entry name" value="Putative aminopeptidase N"/>
    <property type="match status" value="1"/>
</dbReference>
<evidence type="ECO:0000256" key="9">
    <source>
        <dbReference type="ARBA" id="ARBA00022801"/>
    </source>
</evidence>
<accession>A0A1M5NGX3</accession>
<dbReference type="InterPro" id="IPR027268">
    <property type="entry name" value="Peptidase_M4/M1_CTD_sf"/>
</dbReference>
<dbReference type="InterPro" id="IPR035414">
    <property type="entry name" value="Peptidase_M1_pepN_Ig-like"/>
</dbReference>
<proteinExistence type="inferred from homology"/>
<dbReference type="Gene3D" id="1.25.50.10">
    <property type="entry name" value="Peptidase M1, alanyl aminopeptidase, C-terminal domain"/>
    <property type="match status" value="1"/>
</dbReference>
<dbReference type="Gene3D" id="3.30.2010.30">
    <property type="match status" value="1"/>
</dbReference>
<dbReference type="FunFam" id="2.60.40.1730:FF:000005">
    <property type="entry name" value="Aminopeptidase N"/>
    <property type="match status" value="1"/>
</dbReference>
<dbReference type="CDD" id="cd09600">
    <property type="entry name" value="M1_APN"/>
    <property type="match status" value="1"/>
</dbReference>
<dbReference type="SUPFAM" id="SSF63737">
    <property type="entry name" value="Leukotriene A4 hydrolase N-terminal domain"/>
    <property type="match status" value="1"/>
</dbReference>
<keyword evidence="9" id="KW-0378">Hydrolase</keyword>
<dbReference type="SUPFAM" id="SSF55486">
    <property type="entry name" value="Metalloproteases ('zincins'), catalytic domain"/>
    <property type="match status" value="1"/>
</dbReference>
<feature type="domain" description="Peptidase M1 alanyl aminopeptidase C-terminal" evidence="16">
    <location>
        <begin position="549"/>
        <end position="866"/>
    </location>
</feature>
<protein>
    <recommendedName>
        <fullName evidence="5 13">Aminopeptidase N</fullName>
        <ecNumber evidence="4 13">3.4.11.2</ecNumber>
    </recommendedName>
</protein>
<dbReference type="PRINTS" id="PR00756">
    <property type="entry name" value="ALADIPTASE"/>
</dbReference>
<dbReference type="GO" id="GO:0008270">
    <property type="term" value="F:zinc ion binding"/>
    <property type="evidence" value="ECO:0007669"/>
    <property type="project" value="InterPro"/>
</dbReference>
<dbReference type="FunFam" id="2.60.40.1840:FF:000001">
    <property type="entry name" value="Aminopeptidase N"/>
    <property type="match status" value="1"/>
</dbReference>
<evidence type="ECO:0000259" key="16">
    <source>
        <dbReference type="Pfam" id="PF17432"/>
    </source>
</evidence>
<dbReference type="GO" id="GO:0008237">
    <property type="term" value="F:metallopeptidase activity"/>
    <property type="evidence" value="ECO:0007669"/>
    <property type="project" value="UniProtKB-UniRule"/>
</dbReference>
<dbReference type="NCBIfam" id="TIGR02414">
    <property type="entry name" value="pepN_proteo"/>
    <property type="match status" value="1"/>
</dbReference>
<evidence type="ECO:0000256" key="5">
    <source>
        <dbReference type="ARBA" id="ARBA00015611"/>
    </source>
</evidence>
<sequence>MQAMQAKQRLDYQPSDYTIDTLSLVFELDDHHTRVTARSSVRRQRPGADTLVLDGEALTLQSVAIDGKSLGQEQYRLAEGQLHIPADLDAFELELVTEIDPANNTTLEGLYQSGGAFCTQCEAEGFRRITYFLDRPDVLARYHTRIEADKARFPFLLSNGNKVAEGELEGGRHFAEWQDPFPKPSYLFALVAGDFDCLRDTFVTRSGREVALELFVDKGNLGRAEHAMASLKHSMAWDEQRFNLEYDLDIYMIVAVDFFNMGAMENKGLNIFNSKAVLADPTTATDDEYHRIESIIGHEYFHNWTGNRVTCRDWFQLSLKEGLTVFRDQEFSADMGSPVVNRILAVKTIRSHQFAEDAGPMAHPIRPDSVIEMNNFYTVTVYDKGAEVIRMMHTLLGEQRFQQGMALYFERHDGQAVTCDDFVAAMEDASGVDLGQFRLWYSQSGTPVVSVQEQYDPASQRYRLTLSQHTPATADQADKQPLHIPVKLQLLDGEGNNVPLVINGEPANNVLNLQQAEQSWEFEQVSEPVVASLFEDFSAPVKLEQSLSDAQLALLMTSADNDFVRWDAAQRLLAKQVVALVNGELEQLPLTVLDALRPVLLEPGLDPALVAEMLALPPEQALAQEVAGLDVEELHLARRAVMSQIGLALEDELQARYQQYANQAYRNDGKAIGERALKNRCLFLLALGGKADAQALCQRQFDAADNMTDTLAALNAVNQGRLPVAAQLMAQFEQRWQDSALVMDKWFSQLAMAPRSDVLDAIRAAMGHSAFDMANPNRVRALVGAFASGNRNAFHAIDGSGYRFLTDCLIELNGINPQCAARIMTPLMGWRELDETRQGLMKAQLQRLADLPDLSRDLYEKVSKSLG</sequence>
<evidence type="ECO:0000256" key="13">
    <source>
        <dbReference type="NCBIfam" id="TIGR02414"/>
    </source>
</evidence>
<evidence type="ECO:0000259" key="17">
    <source>
        <dbReference type="Pfam" id="PF17900"/>
    </source>
</evidence>
<dbReference type="STRING" id="299255.SAMN02745129_1050"/>
<dbReference type="InterPro" id="IPR045357">
    <property type="entry name" value="Aminopeptidase_N-like_N"/>
</dbReference>
<dbReference type="InterPro" id="IPR012779">
    <property type="entry name" value="Peptidase_M1_pepN"/>
</dbReference>
<evidence type="ECO:0000313" key="19">
    <source>
        <dbReference type="Proteomes" id="UP000184268"/>
    </source>
</evidence>
<comment type="catalytic activity">
    <reaction evidence="1">
        <text>Release of an N-terminal amino acid, Xaa-|-Yaa- from a peptide, amide or arylamide. Xaa is preferably Ala, but may be most amino acids including Pro (slow action). When a terminal hydrophobic residue is followed by a prolyl residue, the two may be released as an intact Xaa-Pro dipeptide.</text>
        <dbReference type="EC" id="3.4.11.2"/>
    </reaction>
</comment>
<evidence type="ECO:0000256" key="3">
    <source>
        <dbReference type="ARBA" id="ARBA00010136"/>
    </source>
</evidence>
<evidence type="ECO:0000256" key="1">
    <source>
        <dbReference type="ARBA" id="ARBA00000098"/>
    </source>
</evidence>
<feature type="domain" description="Aminopeptidase N-like N-terminal" evidence="17">
    <location>
        <begin position="32"/>
        <end position="187"/>
    </location>
</feature>
<evidence type="ECO:0000313" key="18">
    <source>
        <dbReference type="EMBL" id="SHG88770.1"/>
    </source>
</evidence>
<dbReference type="RefSeq" id="WP_067654735.1">
    <property type="nucleotide sequence ID" value="NZ_FQXG01000001.1"/>
</dbReference>
<evidence type="ECO:0000256" key="12">
    <source>
        <dbReference type="ARBA" id="ARBA00059739"/>
    </source>
</evidence>
<dbReference type="FunFam" id="1.10.390.10:FF:000002">
    <property type="entry name" value="Aminopeptidase N"/>
    <property type="match status" value="1"/>
</dbReference>
<evidence type="ECO:0000259" key="14">
    <source>
        <dbReference type="Pfam" id="PF01433"/>
    </source>
</evidence>
<dbReference type="InterPro" id="IPR042097">
    <property type="entry name" value="Aminopeptidase_N-like_N_sf"/>
</dbReference>
<dbReference type="GO" id="GO:0016285">
    <property type="term" value="F:alanyl aminopeptidase activity"/>
    <property type="evidence" value="ECO:0007669"/>
    <property type="project" value="UniProtKB-EC"/>
</dbReference>
<dbReference type="AlphaFoldDB" id="A0A1M5NGX3"/>
<dbReference type="Pfam" id="PF17900">
    <property type="entry name" value="Peptidase_M1_N"/>
    <property type="match status" value="1"/>
</dbReference>
<dbReference type="InterPro" id="IPR001930">
    <property type="entry name" value="Peptidase_M1"/>
</dbReference>
<dbReference type="Gene3D" id="1.10.390.10">
    <property type="entry name" value="Neutral Protease Domain 2"/>
    <property type="match status" value="1"/>
</dbReference>
<feature type="domain" description="Peptidase M1 alanyl aminopeptidase Ig-like fold" evidence="15">
    <location>
        <begin position="445"/>
        <end position="545"/>
    </location>
</feature>
<dbReference type="PANTHER" id="PTHR46322">
    <property type="entry name" value="PUROMYCIN-SENSITIVE AMINOPEPTIDASE"/>
    <property type="match status" value="1"/>
</dbReference>
<keyword evidence="6 18" id="KW-0031">Aminopeptidase</keyword>
<dbReference type="Gene3D" id="2.60.40.1730">
    <property type="entry name" value="tricorn interacting facor f3 domain"/>
    <property type="match status" value="1"/>
</dbReference>
<dbReference type="Pfam" id="PF01433">
    <property type="entry name" value="Peptidase_M1"/>
    <property type="match status" value="1"/>
</dbReference>
<dbReference type="InterPro" id="IPR037144">
    <property type="entry name" value="Peptidase_M1_pepN_C_sf"/>
</dbReference>
<dbReference type="Gene3D" id="2.60.40.1840">
    <property type="match status" value="1"/>
</dbReference>
<dbReference type="Proteomes" id="UP000184268">
    <property type="component" value="Unassembled WGS sequence"/>
</dbReference>
<dbReference type="GO" id="GO:0006508">
    <property type="term" value="P:proteolysis"/>
    <property type="evidence" value="ECO:0007669"/>
    <property type="project" value="UniProtKB-UniRule"/>
</dbReference>
<reference evidence="18 19" key="1">
    <citation type="submission" date="2016-11" db="EMBL/GenBank/DDBJ databases">
        <authorList>
            <person name="Jaros S."/>
            <person name="Januszkiewicz K."/>
            <person name="Wedrychowicz H."/>
        </authorList>
    </citation>
    <scope>NUCLEOTIDE SEQUENCE [LARGE SCALE GENOMIC DNA]</scope>
    <source>
        <strain evidence="18 19">DSM 16917</strain>
    </source>
</reference>
<keyword evidence="7" id="KW-0645">Protease</keyword>
<dbReference type="InterPro" id="IPR038438">
    <property type="entry name" value="PepN_Ig-like_sf"/>
</dbReference>
<evidence type="ECO:0000256" key="10">
    <source>
        <dbReference type="ARBA" id="ARBA00022833"/>
    </source>
</evidence>